<proteinExistence type="predicted"/>
<sequence>MWYGSPHHSRSQSVRTPGSKSTVQLQLGPNGIPKNRSNQLTLPQQRSRVASMPNTGVEEEYYRIRQFSISGKGIINRGDSLKSRRSKSNNSVASNMGTLDNPIET</sequence>
<protein>
    <submittedName>
        <fullName evidence="2">Serine/threonine-protein kinase pakA-like</fullName>
    </submittedName>
</protein>
<dbReference type="GO" id="GO:0016301">
    <property type="term" value="F:kinase activity"/>
    <property type="evidence" value="ECO:0007669"/>
    <property type="project" value="UniProtKB-KW"/>
</dbReference>
<gene>
    <name evidence="2" type="ORF">FWK35_00033807</name>
</gene>
<comment type="caution">
    <text evidence="2">The sequence shown here is derived from an EMBL/GenBank/DDBJ whole genome shotgun (WGS) entry which is preliminary data.</text>
</comment>
<organism evidence="2 3">
    <name type="scientific">Aphis craccivora</name>
    <name type="common">Cowpea aphid</name>
    <dbReference type="NCBI Taxonomy" id="307492"/>
    <lineage>
        <taxon>Eukaryota</taxon>
        <taxon>Metazoa</taxon>
        <taxon>Ecdysozoa</taxon>
        <taxon>Arthropoda</taxon>
        <taxon>Hexapoda</taxon>
        <taxon>Insecta</taxon>
        <taxon>Pterygota</taxon>
        <taxon>Neoptera</taxon>
        <taxon>Paraneoptera</taxon>
        <taxon>Hemiptera</taxon>
        <taxon>Sternorrhyncha</taxon>
        <taxon>Aphidomorpha</taxon>
        <taxon>Aphidoidea</taxon>
        <taxon>Aphididae</taxon>
        <taxon>Aphidini</taxon>
        <taxon>Aphis</taxon>
        <taxon>Aphis</taxon>
    </lineage>
</organism>
<keyword evidence="3" id="KW-1185">Reference proteome</keyword>
<evidence type="ECO:0000256" key="1">
    <source>
        <dbReference type="SAM" id="MobiDB-lite"/>
    </source>
</evidence>
<feature type="compositionally biased region" description="Polar residues" evidence="1">
    <location>
        <begin position="35"/>
        <end position="54"/>
    </location>
</feature>
<dbReference type="GO" id="GO:0005886">
    <property type="term" value="C:plasma membrane"/>
    <property type="evidence" value="ECO:0007669"/>
    <property type="project" value="TreeGrafter"/>
</dbReference>
<dbReference type="OrthoDB" id="5239715at2759"/>
<keyword evidence="2" id="KW-0418">Kinase</keyword>
<dbReference type="GO" id="GO:0005246">
    <property type="term" value="F:calcium channel regulator activity"/>
    <property type="evidence" value="ECO:0007669"/>
    <property type="project" value="TreeGrafter"/>
</dbReference>
<feature type="region of interest" description="Disordered" evidence="1">
    <location>
        <begin position="74"/>
        <end position="105"/>
    </location>
</feature>
<accession>A0A6G0YE07</accession>
<feature type="compositionally biased region" description="Polar residues" evidence="1">
    <location>
        <begin position="11"/>
        <end position="27"/>
    </location>
</feature>
<dbReference type="PANTHER" id="PTHR45775">
    <property type="entry name" value="RAD, GEM/KIR FAMILY MEMBER 2, ISOFORM C"/>
    <property type="match status" value="1"/>
</dbReference>
<name>A0A6G0YE07_APHCR</name>
<dbReference type="GO" id="GO:0005525">
    <property type="term" value="F:GTP binding"/>
    <property type="evidence" value="ECO:0007669"/>
    <property type="project" value="TreeGrafter"/>
</dbReference>
<feature type="compositionally biased region" description="Polar residues" evidence="1">
    <location>
        <begin position="92"/>
        <end position="105"/>
    </location>
</feature>
<feature type="region of interest" description="Disordered" evidence="1">
    <location>
        <begin position="1"/>
        <end position="55"/>
    </location>
</feature>
<evidence type="ECO:0000313" key="2">
    <source>
        <dbReference type="EMBL" id="KAF0754162.1"/>
    </source>
</evidence>
<reference evidence="2 3" key="1">
    <citation type="submission" date="2019-08" db="EMBL/GenBank/DDBJ databases">
        <title>Whole genome of Aphis craccivora.</title>
        <authorList>
            <person name="Voronova N.V."/>
            <person name="Shulinski R.S."/>
            <person name="Bandarenka Y.V."/>
            <person name="Zhorov D.G."/>
            <person name="Warner D."/>
        </authorList>
    </citation>
    <scope>NUCLEOTIDE SEQUENCE [LARGE SCALE GENOMIC DNA]</scope>
    <source>
        <strain evidence="2">180601</strain>
        <tissue evidence="2">Whole Body</tissue>
    </source>
</reference>
<dbReference type="Proteomes" id="UP000478052">
    <property type="component" value="Unassembled WGS sequence"/>
</dbReference>
<keyword evidence="2" id="KW-0808">Transferase</keyword>
<dbReference type="AlphaFoldDB" id="A0A6G0YE07"/>
<dbReference type="EMBL" id="VUJU01004496">
    <property type="protein sequence ID" value="KAF0754162.1"/>
    <property type="molecule type" value="Genomic_DNA"/>
</dbReference>
<dbReference type="InterPro" id="IPR051641">
    <property type="entry name" value="RGK_GTP-binding_reg"/>
</dbReference>
<dbReference type="PANTHER" id="PTHR45775:SF7">
    <property type="entry name" value="RAD, GEM_KIR FAMILY MEMBER 1, ISOFORM B"/>
    <property type="match status" value="1"/>
</dbReference>
<evidence type="ECO:0000313" key="3">
    <source>
        <dbReference type="Proteomes" id="UP000478052"/>
    </source>
</evidence>